<sequence length="105" mass="11645">MTGRSIAPGDVLRLTRAASPQFVEPITVRVIREVPDRHTYHGWTWIEAYELDARGDAVAKRELFVLRAGLHRLAGALRQAPPARDTSPALRQAAPARNTSPARVR</sequence>
<evidence type="ECO:0000313" key="2">
    <source>
        <dbReference type="Proteomes" id="UP000509335"/>
    </source>
</evidence>
<gene>
    <name evidence="1" type="ORF">HXZ27_00180</name>
</gene>
<reference evidence="1 2" key="1">
    <citation type="submission" date="2020-07" db="EMBL/GenBank/DDBJ databases">
        <title>A bifunctional nitrone conjugated secondary metabolite targeting the ribosome.</title>
        <authorList>
            <person name="Limbrick E.M."/>
            <person name="Graf M."/>
            <person name="Derewacz D.K."/>
            <person name="Nguyen F."/>
            <person name="Spraggins J.M."/>
            <person name="Wieland M."/>
            <person name="Ynigez-Gutierrez A.E."/>
            <person name="Reisman B.J."/>
            <person name="Zinshteyn B."/>
            <person name="McCulloch K."/>
            <person name="Iverson T.M."/>
            <person name="Green R."/>
            <person name="Wilson D.N."/>
            <person name="Bachmann B.O."/>
        </authorList>
    </citation>
    <scope>NUCLEOTIDE SEQUENCE [LARGE SCALE GENOMIC DNA]</scope>
    <source>
        <strain evidence="2">aurantiaca</strain>
    </source>
</reference>
<name>A0A7H8XCY0_9ACTN</name>
<dbReference type="GeneID" id="301309071"/>
<organism evidence="1 2">
    <name type="scientific">Micromonospora carbonacea</name>
    <dbReference type="NCBI Taxonomy" id="47853"/>
    <lineage>
        <taxon>Bacteria</taxon>
        <taxon>Bacillati</taxon>
        <taxon>Actinomycetota</taxon>
        <taxon>Actinomycetes</taxon>
        <taxon>Micromonosporales</taxon>
        <taxon>Micromonosporaceae</taxon>
        <taxon>Micromonospora</taxon>
    </lineage>
</organism>
<dbReference type="AlphaFoldDB" id="A0A7H8XCY0"/>
<protein>
    <submittedName>
        <fullName evidence="1">Uncharacterized protein</fullName>
    </submittedName>
</protein>
<evidence type="ECO:0000313" key="1">
    <source>
        <dbReference type="EMBL" id="QLD22853.1"/>
    </source>
</evidence>
<proteinExistence type="predicted"/>
<dbReference type="EMBL" id="CP058322">
    <property type="protein sequence ID" value="QLD22853.1"/>
    <property type="molecule type" value="Genomic_DNA"/>
</dbReference>
<dbReference type="KEGG" id="mcab:HXZ27_00180"/>
<dbReference type="RefSeq" id="WP_178062743.1">
    <property type="nucleotide sequence ID" value="NZ_JBICTT010000003.1"/>
</dbReference>
<dbReference type="Proteomes" id="UP000509335">
    <property type="component" value="Chromosome"/>
</dbReference>
<accession>A0A7H8XCY0</accession>